<comment type="caution">
    <text evidence="2">The sequence shown here is derived from an EMBL/GenBank/DDBJ whole genome shotgun (WGS) entry which is preliminary data.</text>
</comment>
<gene>
    <name evidence="2" type="ORF">DD559_04740</name>
</gene>
<dbReference type="EMBL" id="QENQ01000001">
    <property type="protein sequence ID" value="PVX28720.1"/>
    <property type="molecule type" value="Genomic_DNA"/>
</dbReference>
<feature type="domain" description="Pyrroloquinoline quinone-dependent pyranose dehydrogenase beta-propeller" evidence="1">
    <location>
        <begin position="68"/>
        <end position="304"/>
    </location>
</feature>
<dbReference type="SUPFAM" id="SSF50952">
    <property type="entry name" value="Soluble quinoprotein glucose dehydrogenase"/>
    <property type="match status" value="1"/>
</dbReference>
<sequence>MLKRLLIALALLVVAGAGAWYWLSRPDVATLNDVAVTGREPEITEPRYQTVPTVGVAKAVGWPAGAMPKAAPGLKVQAFAAKLDHPRWLYQLPNGDILVAETNSPPRDKGGITGWVMGLLMNRAGAGVASANRITLLRDGDGDGVAETRTVFLSGLNSPSGMALANGWLYVANTDALVRYPYREGQTQITAKPQKILALPGGGNHWARNVVASIDGKSLYVSIGSASNIAEDGLEEEGPIYTAESPAQMAAAASQPTNRAVILEVDPEHKTSRIFAWGIRNANGMAFEPKTGALWAVVNERDMLGSDMPPDYMSRVDLGAFFGWPWQYWGGYEDKRVTPGRPDLREYVRRPDFALGAHTAPLGLTFADGARLGDSYANGAFVGLHGSWNRQPPSGYKVVFVAFGDNGFPAKGSKPQDVLTGFLNAKGEAQGRPVAVITGAGGALLVADDVGNTVWRVSAAR</sequence>
<dbReference type="RefSeq" id="WP_116468165.1">
    <property type="nucleotide sequence ID" value="NZ_QENQ01000001.1"/>
</dbReference>
<dbReference type="PANTHER" id="PTHR33546">
    <property type="entry name" value="LARGE, MULTIFUNCTIONAL SECRETED PROTEIN-RELATED"/>
    <property type="match status" value="1"/>
</dbReference>
<dbReference type="AlphaFoldDB" id="A0A2U0SBM0"/>
<proteinExistence type="predicted"/>
<dbReference type="PANTHER" id="PTHR33546:SF1">
    <property type="entry name" value="LARGE, MULTIFUNCTIONAL SECRETED PROTEIN"/>
    <property type="match status" value="1"/>
</dbReference>
<accession>A0A2U0SBM0</accession>
<name>A0A2U0SBM0_9SPHN</name>
<dbReference type="Gene3D" id="2.120.10.30">
    <property type="entry name" value="TolB, C-terminal domain"/>
    <property type="match status" value="1"/>
</dbReference>
<feature type="domain" description="Pyrroloquinoline quinone-dependent pyranose dehydrogenase beta-propeller" evidence="1">
    <location>
        <begin position="348"/>
        <end position="457"/>
    </location>
</feature>
<dbReference type="InterPro" id="IPR011042">
    <property type="entry name" value="6-blade_b-propeller_TolB-like"/>
</dbReference>
<dbReference type="InterPro" id="IPR011041">
    <property type="entry name" value="Quinoprot_gluc/sorb_DH_b-prop"/>
</dbReference>
<evidence type="ECO:0000313" key="2">
    <source>
        <dbReference type="EMBL" id="PVX28720.1"/>
    </source>
</evidence>
<evidence type="ECO:0000259" key="1">
    <source>
        <dbReference type="Pfam" id="PF22807"/>
    </source>
</evidence>
<dbReference type="OrthoDB" id="9770043at2"/>
<dbReference type="InterPro" id="IPR054539">
    <property type="entry name" value="Beta-prop_PDH"/>
</dbReference>
<protein>
    <submittedName>
        <fullName evidence="2">Sorbosone dehydrogenase</fullName>
    </submittedName>
</protein>
<keyword evidence="3" id="KW-1185">Reference proteome</keyword>
<organism evidence="2 3">
    <name type="scientific">Sphingomonas pokkalii</name>
    <dbReference type="NCBI Taxonomy" id="2175090"/>
    <lineage>
        <taxon>Bacteria</taxon>
        <taxon>Pseudomonadati</taxon>
        <taxon>Pseudomonadota</taxon>
        <taxon>Alphaproteobacteria</taxon>
        <taxon>Sphingomonadales</taxon>
        <taxon>Sphingomonadaceae</taxon>
        <taxon>Sphingomonas</taxon>
    </lineage>
</organism>
<reference evidence="2 3" key="1">
    <citation type="submission" date="2018-05" db="EMBL/GenBank/DDBJ databases">
        <title>Description of Sphingomonas pokkalii sp nov, isolated from the rhizosphere of saline tolerant pokkali rice and its draft genome analysis.</title>
        <authorList>
            <person name="Menon R."/>
            <person name="Kumari S."/>
            <person name="Rameshkumar N."/>
        </authorList>
    </citation>
    <scope>NUCLEOTIDE SEQUENCE [LARGE SCALE GENOMIC DNA]</scope>
    <source>
        <strain evidence="2 3">L3B27</strain>
    </source>
</reference>
<evidence type="ECO:0000313" key="3">
    <source>
        <dbReference type="Proteomes" id="UP000245890"/>
    </source>
</evidence>
<dbReference type="Proteomes" id="UP000245890">
    <property type="component" value="Unassembled WGS sequence"/>
</dbReference>
<dbReference type="Pfam" id="PF22807">
    <property type="entry name" value="TrAA12"/>
    <property type="match status" value="2"/>
</dbReference>